<dbReference type="PANTHER" id="PTHR11157">
    <property type="entry name" value="FATTY ACID ACYL TRANSFERASE-RELATED"/>
    <property type="match status" value="1"/>
</dbReference>
<evidence type="ECO:0000256" key="1">
    <source>
        <dbReference type="ARBA" id="ARBA00004141"/>
    </source>
</evidence>
<dbReference type="GO" id="GO:0030148">
    <property type="term" value="P:sphingolipid biosynthetic process"/>
    <property type="evidence" value="ECO:0007669"/>
    <property type="project" value="TreeGrafter"/>
</dbReference>
<keyword evidence="8 11" id="KW-0443">Lipid metabolism</keyword>
<evidence type="ECO:0000313" key="13">
    <source>
        <dbReference type="Proteomes" id="UP001201812"/>
    </source>
</evidence>
<dbReference type="EMBL" id="JAKKPZ010000053">
    <property type="protein sequence ID" value="KAI1705814.1"/>
    <property type="molecule type" value="Genomic_DNA"/>
</dbReference>
<dbReference type="Proteomes" id="UP001201812">
    <property type="component" value="Unassembled WGS sequence"/>
</dbReference>
<keyword evidence="13" id="KW-1185">Reference proteome</keyword>
<keyword evidence="10 11" id="KW-0275">Fatty acid biosynthesis</keyword>
<comment type="caution">
    <text evidence="12">The sequence shown here is derived from an EMBL/GenBank/DDBJ whole genome shotgun (WGS) entry which is preliminary data.</text>
</comment>
<dbReference type="GO" id="GO:0034626">
    <property type="term" value="P:fatty acid elongation, polyunsaturated fatty acid"/>
    <property type="evidence" value="ECO:0007669"/>
    <property type="project" value="TreeGrafter"/>
</dbReference>
<reference evidence="12" key="1">
    <citation type="submission" date="2022-01" db="EMBL/GenBank/DDBJ databases">
        <title>Genome Sequence Resource for Two Populations of Ditylenchus destructor, the Migratory Endoparasitic Phytonematode.</title>
        <authorList>
            <person name="Zhang H."/>
            <person name="Lin R."/>
            <person name="Xie B."/>
        </authorList>
    </citation>
    <scope>NUCLEOTIDE SEQUENCE</scope>
    <source>
        <strain evidence="12">BazhouSP</strain>
    </source>
</reference>
<evidence type="ECO:0000256" key="7">
    <source>
        <dbReference type="ARBA" id="ARBA00022989"/>
    </source>
</evidence>
<evidence type="ECO:0000256" key="3">
    <source>
        <dbReference type="ARBA" id="ARBA00022516"/>
    </source>
</evidence>
<evidence type="ECO:0000256" key="11">
    <source>
        <dbReference type="RuleBase" id="RU361115"/>
    </source>
</evidence>
<organism evidence="12 13">
    <name type="scientific">Ditylenchus destructor</name>
    <dbReference type="NCBI Taxonomy" id="166010"/>
    <lineage>
        <taxon>Eukaryota</taxon>
        <taxon>Metazoa</taxon>
        <taxon>Ecdysozoa</taxon>
        <taxon>Nematoda</taxon>
        <taxon>Chromadorea</taxon>
        <taxon>Rhabditida</taxon>
        <taxon>Tylenchina</taxon>
        <taxon>Tylenchomorpha</taxon>
        <taxon>Sphaerularioidea</taxon>
        <taxon>Anguinidae</taxon>
        <taxon>Anguininae</taxon>
        <taxon>Ditylenchus</taxon>
    </lineage>
</organism>
<dbReference type="EC" id="2.3.1.199" evidence="11"/>
<dbReference type="GO" id="GO:0034625">
    <property type="term" value="P:fatty acid elongation, monounsaturated fatty acid"/>
    <property type="evidence" value="ECO:0007669"/>
    <property type="project" value="TreeGrafter"/>
</dbReference>
<comment type="subcellular location">
    <subcellularLocation>
        <location evidence="1">Membrane</location>
        <topology evidence="1">Multi-pass membrane protein</topology>
    </subcellularLocation>
</comment>
<dbReference type="GO" id="GO:0005789">
    <property type="term" value="C:endoplasmic reticulum membrane"/>
    <property type="evidence" value="ECO:0007669"/>
    <property type="project" value="TreeGrafter"/>
</dbReference>
<dbReference type="GO" id="GO:0019367">
    <property type="term" value="P:fatty acid elongation, saturated fatty acid"/>
    <property type="evidence" value="ECO:0007669"/>
    <property type="project" value="TreeGrafter"/>
</dbReference>
<proteinExistence type="inferred from homology"/>
<feature type="transmembrane region" description="Helical" evidence="11">
    <location>
        <begin position="23"/>
        <end position="42"/>
    </location>
</feature>
<evidence type="ECO:0000256" key="8">
    <source>
        <dbReference type="ARBA" id="ARBA00023098"/>
    </source>
</evidence>
<name>A0AAD4MU10_9BILA</name>
<comment type="similarity">
    <text evidence="11">Belongs to the ELO family.</text>
</comment>
<dbReference type="GO" id="GO:0009922">
    <property type="term" value="F:fatty acid elongase activity"/>
    <property type="evidence" value="ECO:0007669"/>
    <property type="project" value="UniProtKB-EC"/>
</dbReference>
<keyword evidence="6 11" id="KW-0276">Fatty acid metabolism</keyword>
<sequence>MDIFFREYNYEEAKKWLIDDEAFLFKCIGAYIVVIFAIKYVMRIFKPFDLNTPLILWNALLAVFSVVGFVKMTPTFIYVLYHHGVQHSYTKISELQTDKVCGYWAFLWIVSKIPELIDTIFIVLRKRPLMFMHWYHHVVTGYYAYVNFYEDNAYMIWTVYMNYFIHALMYAYYAARAIGIRIPPNFAQLLTAAQIIQFTIAHVIMGHVLVLWSTTNDTYAVSFRGFLIGAIMEVSYLLLWFRFYYISYIAGGGKKYLAHSKVQQKTIDPTNGTTKIE</sequence>
<keyword evidence="3 11" id="KW-0444">Lipid biosynthesis</keyword>
<accession>A0AAD4MU10</accession>
<dbReference type="Pfam" id="PF01151">
    <property type="entry name" value="ELO"/>
    <property type="match status" value="1"/>
</dbReference>
<keyword evidence="9 11" id="KW-0472">Membrane</keyword>
<evidence type="ECO:0000256" key="10">
    <source>
        <dbReference type="ARBA" id="ARBA00023160"/>
    </source>
</evidence>
<evidence type="ECO:0000256" key="6">
    <source>
        <dbReference type="ARBA" id="ARBA00022832"/>
    </source>
</evidence>
<keyword evidence="7 11" id="KW-1133">Transmembrane helix</keyword>
<evidence type="ECO:0000313" key="12">
    <source>
        <dbReference type="EMBL" id="KAI1705814.1"/>
    </source>
</evidence>
<dbReference type="InterPro" id="IPR002076">
    <property type="entry name" value="ELO_fam"/>
</dbReference>
<evidence type="ECO:0000256" key="2">
    <source>
        <dbReference type="ARBA" id="ARBA00005194"/>
    </source>
</evidence>
<comment type="catalytic activity">
    <reaction evidence="11">
        <text>a very-long-chain acyl-CoA + malonyl-CoA + H(+) = a very-long-chain 3-oxoacyl-CoA + CO2 + CoA</text>
        <dbReference type="Rhea" id="RHEA:32727"/>
        <dbReference type="ChEBI" id="CHEBI:15378"/>
        <dbReference type="ChEBI" id="CHEBI:16526"/>
        <dbReference type="ChEBI" id="CHEBI:57287"/>
        <dbReference type="ChEBI" id="CHEBI:57384"/>
        <dbReference type="ChEBI" id="CHEBI:90725"/>
        <dbReference type="ChEBI" id="CHEBI:90736"/>
        <dbReference type="EC" id="2.3.1.199"/>
    </reaction>
</comment>
<feature type="transmembrane region" description="Helical" evidence="11">
    <location>
        <begin position="101"/>
        <end position="124"/>
    </location>
</feature>
<dbReference type="PANTHER" id="PTHR11157:SF29">
    <property type="entry name" value="ELONGATION OF LONG CHAIN FATTY ACIDS PROTEIN 5"/>
    <property type="match status" value="1"/>
</dbReference>
<keyword evidence="5 11" id="KW-0812">Transmembrane</keyword>
<dbReference type="AlphaFoldDB" id="A0AAD4MU10"/>
<evidence type="ECO:0000256" key="4">
    <source>
        <dbReference type="ARBA" id="ARBA00022679"/>
    </source>
</evidence>
<protein>
    <recommendedName>
        <fullName evidence="11">Elongation of very long chain fatty acids protein</fullName>
        <ecNumber evidence="11">2.3.1.199</ecNumber>
    </recommendedName>
    <alternativeName>
        <fullName evidence="11">Very-long-chain 3-oxoacyl-CoA synthase</fullName>
    </alternativeName>
</protein>
<gene>
    <name evidence="12" type="ORF">DdX_13427</name>
</gene>
<feature type="transmembrane region" description="Helical" evidence="11">
    <location>
        <begin position="154"/>
        <end position="174"/>
    </location>
</feature>
<feature type="transmembrane region" description="Helical" evidence="11">
    <location>
        <begin position="54"/>
        <end position="81"/>
    </location>
</feature>
<keyword evidence="4 11" id="KW-0808">Transferase</keyword>
<feature type="transmembrane region" description="Helical" evidence="11">
    <location>
        <begin position="186"/>
        <end position="213"/>
    </location>
</feature>
<dbReference type="GO" id="GO:0042761">
    <property type="term" value="P:very long-chain fatty acid biosynthetic process"/>
    <property type="evidence" value="ECO:0007669"/>
    <property type="project" value="TreeGrafter"/>
</dbReference>
<evidence type="ECO:0000256" key="9">
    <source>
        <dbReference type="ARBA" id="ARBA00023136"/>
    </source>
</evidence>
<evidence type="ECO:0000256" key="5">
    <source>
        <dbReference type="ARBA" id="ARBA00022692"/>
    </source>
</evidence>
<feature type="transmembrane region" description="Helical" evidence="11">
    <location>
        <begin position="225"/>
        <end position="245"/>
    </location>
</feature>
<comment type="pathway">
    <text evidence="2">Lipid metabolism; fatty acid biosynthesis.</text>
</comment>